<comment type="similarity">
    <text evidence="1">Belongs to the short-chain dehydrogenases/reductases (SDR) family.</text>
</comment>
<dbReference type="FunFam" id="3.40.50.720:FF:000084">
    <property type="entry name" value="Short-chain dehydrogenase reductase"/>
    <property type="match status" value="1"/>
</dbReference>
<dbReference type="PANTHER" id="PTHR43639">
    <property type="entry name" value="OXIDOREDUCTASE, SHORT-CHAIN DEHYDROGENASE/REDUCTASE FAMILY (AFU_ORTHOLOGUE AFUA_5G02870)"/>
    <property type="match status" value="1"/>
</dbReference>
<keyword evidence="2" id="KW-0560">Oxidoreductase</keyword>
<dbReference type="SUPFAM" id="SSF51735">
    <property type="entry name" value="NAD(P)-binding Rossmann-fold domains"/>
    <property type="match status" value="1"/>
</dbReference>
<dbReference type="PANTHER" id="PTHR43639:SF1">
    <property type="entry name" value="SHORT-CHAIN DEHYDROGENASE_REDUCTASE FAMILY PROTEIN"/>
    <property type="match status" value="1"/>
</dbReference>
<dbReference type="EMBL" id="JQSG02000006">
    <property type="protein sequence ID" value="OBS08781.1"/>
    <property type="molecule type" value="Genomic_DNA"/>
</dbReference>
<protein>
    <submittedName>
        <fullName evidence="3">3-oxoacyl-(ACP) reductase</fullName>
    </submittedName>
</protein>
<proteinExistence type="inferred from homology"/>
<keyword evidence="4" id="KW-1185">Reference proteome</keyword>
<evidence type="ECO:0000313" key="3">
    <source>
        <dbReference type="EMBL" id="OBS08781.1"/>
    </source>
</evidence>
<dbReference type="STRING" id="160660.BJI67_05095"/>
<evidence type="ECO:0000256" key="1">
    <source>
        <dbReference type="ARBA" id="ARBA00006484"/>
    </source>
</evidence>
<name>A0A1A6C2I9_9GAMM</name>
<reference evidence="3 4" key="1">
    <citation type="journal article" date="2014" name="Genome Announc.">
        <title>Draft Genome Sequence of the Iron-Oxidizing, Acidophilic, and Halotolerant 'Thiobacillus prosperus' Type Strain DSM 5130.</title>
        <authorList>
            <person name="Ossandon F.J."/>
            <person name="Cardenas J.P."/>
            <person name="Corbett M."/>
            <person name="Quatrini R."/>
            <person name="Holmes D.S."/>
            <person name="Watkin E."/>
        </authorList>
    </citation>
    <scope>NUCLEOTIDE SEQUENCE [LARGE SCALE GENOMIC DNA]</scope>
    <source>
        <strain evidence="3 4">DSM 5130</strain>
    </source>
</reference>
<dbReference type="Pfam" id="PF13561">
    <property type="entry name" value="adh_short_C2"/>
    <property type="match status" value="1"/>
</dbReference>
<dbReference type="PRINTS" id="PR00081">
    <property type="entry name" value="GDHRDH"/>
</dbReference>
<dbReference type="NCBIfam" id="NF004202">
    <property type="entry name" value="PRK05653.2-2"/>
    <property type="match status" value="1"/>
</dbReference>
<dbReference type="GO" id="GO:0016491">
    <property type="term" value="F:oxidoreductase activity"/>
    <property type="evidence" value="ECO:0007669"/>
    <property type="project" value="UniProtKB-KW"/>
</dbReference>
<dbReference type="RefSeq" id="WP_038091217.1">
    <property type="nucleotide sequence ID" value="NZ_JQSG02000006.1"/>
</dbReference>
<sequence>MRSRTVLVTGGSLGIGKGIASVFAKNGYNVAISARDAEQGAKAEGELRALGGGKVLFVPGDVTLKSSMQEVVAATVEHFGGLDVLCANAGMFPSAKLDAMSEDDWDAIFDVNVKGMLFSIQAALEPLRRSPAGRIVITSSITGPITGYPGWSHYGGTKAAQLGFMRTAAIELARDGITVNAVLPGNIYTEGLAGMGEEYLESMRASIPMKRLGDVEDIGHAALFFAQENAGYVTGQSLVVDGGQILPETLGAVDA</sequence>
<dbReference type="NCBIfam" id="NF009468">
    <property type="entry name" value="PRK12826.1-4"/>
    <property type="match status" value="1"/>
</dbReference>
<accession>A0A1A6C2I9</accession>
<dbReference type="OrthoDB" id="5801166at2"/>
<dbReference type="InterPro" id="IPR002347">
    <property type="entry name" value="SDR_fam"/>
</dbReference>
<dbReference type="PRINTS" id="PR00080">
    <property type="entry name" value="SDRFAMILY"/>
</dbReference>
<comment type="caution">
    <text evidence="3">The sequence shown here is derived from an EMBL/GenBank/DDBJ whole genome shotgun (WGS) entry which is preliminary data.</text>
</comment>
<dbReference type="Gene3D" id="3.40.50.720">
    <property type="entry name" value="NAD(P)-binding Rossmann-like Domain"/>
    <property type="match status" value="1"/>
</dbReference>
<dbReference type="AlphaFoldDB" id="A0A1A6C2I9"/>
<evidence type="ECO:0000256" key="2">
    <source>
        <dbReference type="ARBA" id="ARBA00023002"/>
    </source>
</evidence>
<dbReference type="InterPro" id="IPR036291">
    <property type="entry name" value="NAD(P)-bd_dom_sf"/>
</dbReference>
<dbReference type="Proteomes" id="UP000029273">
    <property type="component" value="Unassembled WGS sequence"/>
</dbReference>
<organism evidence="3 4">
    <name type="scientific">Acidihalobacter prosperus</name>
    <dbReference type="NCBI Taxonomy" id="160660"/>
    <lineage>
        <taxon>Bacteria</taxon>
        <taxon>Pseudomonadati</taxon>
        <taxon>Pseudomonadota</taxon>
        <taxon>Gammaproteobacteria</taxon>
        <taxon>Chromatiales</taxon>
        <taxon>Ectothiorhodospiraceae</taxon>
        <taxon>Acidihalobacter</taxon>
    </lineage>
</organism>
<evidence type="ECO:0000313" key="4">
    <source>
        <dbReference type="Proteomes" id="UP000029273"/>
    </source>
</evidence>
<gene>
    <name evidence="3" type="ORF">Thpro_023031</name>
</gene>